<dbReference type="Gene3D" id="3.30.460.20">
    <property type="entry name" value="CorA soluble domain-like"/>
    <property type="match status" value="1"/>
</dbReference>
<evidence type="ECO:0000256" key="8">
    <source>
        <dbReference type="ARBA" id="ARBA00023065"/>
    </source>
</evidence>
<evidence type="ECO:0000256" key="3">
    <source>
        <dbReference type="ARBA" id="ARBA00022448"/>
    </source>
</evidence>
<dbReference type="GO" id="GO:0050897">
    <property type="term" value="F:cobalt ion binding"/>
    <property type="evidence" value="ECO:0007669"/>
    <property type="project" value="TreeGrafter"/>
</dbReference>
<dbReference type="Pfam" id="PF01544">
    <property type="entry name" value="CorA"/>
    <property type="match status" value="1"/>
</dbReference>
<dbReference type="InterPro" id="IPR002523">
    <property type="entry name" value="MgTranspt_CorA/ZnTranspt_ZntB"/>
</dbReference>
<reference evidence="14" key="1">
    <citation type="submission" date="2018-05" db="EMBL/GenBank/DDBJ databases">
        <authorList>
            <person name="Li X."/>
        </authorList>
    </citation>
    <scope>NUCLEOTIDE SEQUENCE [LARGE SCALE GENOMIC DNA]</scope>
    <source>
        <strain evidence="14">YIM 73061</strain>
    </source>
</reference>
<dbReference type="OrthoDB" id="9803416at2"/>
<evidence type="ECO:0000256" key="5">
    <source>
        <dbReference type="ARBA" id="ARBA00022692"/>
    </source>
</evidence>
<dbReference type="FunFam" id="1.20.58.340:FF:000004">
    <property type="entry name" value="Magnesium transport protein CorA"/>
    <property type="match status" value="1"/>
</dbReference>
<dbReference type="SUPFAM" id="SSF143865">
    <property type="entry name" value="CorA soluble domain-like"/>
    <property type="match status" value="1"/>
</dbReference>
<dbReference type="InterPro" id="IPR045863">
    <property type="entry name" value="CorA_TM1_TM2"/>
</dbReference>
<name>A0A328ABT9_9CAUL</name>
<comment type="caution">
    <text evidence="13">The sequence shown here is derived from an EMBL/GenBank/DDBJ whole genome shotgun (WGS) entry which is preliminary data.</text>
</comment>
<dbReference type="Gene3D" id="1.20.58.340">
    <property type="entry name" value="Magnesium transport protein CorA, transmembrane region"/>
    <property type="match status" value="2"/>
</dbReference>
<evidence type="ECO:0000256" key="2">
    <source>
        <dbReference type="ARBA" id="ARBA00009765"/>
    </source>
</evidence>
<evidence type="ECO:0000313" key="14">
    <source>
        <dbReference type="Proteomes" id="UP000249725"/>
    </source>
</evidence>
<keyword evidence="3 12" id="KW-0813">Transport</keyword>
<comment type="catalytic activity">
    <reaction evidence="10">
        <text>Mg(2+)(in) = Mg(2+)(out)</text>
        <dbReference type="Rhea" id="RHEA:29827"/>
        <dbReference type="ChEBI" id="CHEBI:18420"/>
    </reaction>
</comment>
<keyword evidence="14" id="KW-1185">Reference proteome</keyword>
<dbReference type="EMBL" id="QFYR01000003">
    <property type="protein sequence ID" value="RAK52202.1"/>
    <property type="molecule type" value="Genomic_DNA"/>
</dbReference>
<dbReference type="GO" id="GO:0005886">
    <property type="term" value="C:plasma membrane"/>
    <property type="evidence" value="ECO:0007669"/>
    <property type="project" value="UniProtKB-SubCell"/>
</dbReference>
<keyword evidence="6 12" id="KW-0460">Magnesium</keyword>
<dbReference type="InterPro" id="IPR045861">
    <property type="entry name" value="CorA_cytoplasmic_dom"/>
</dbReference>
<dbReference type="GO" id="GO:0015095">
    <property type="term" value="F:magnesium ion transmembrane transporter activity"/>
    <property type="evidence" value="ECO:0007669"/>
    <property type="project" value="UniProtKB-UniRule"/>
</dbReference>
<evidence type="ECO:0000256" key="7">
    <source>
        <dbReference type="ARBA" id="ARBA00022989"/>
    </source>
</evidence>
<organism evidence="13 14">
    <name type="scientific">Phenylobacterium deserti</name>
    <dbReference type="NCBI Taxonomy" id="1914756"/>
    <lineage>
        <taxon>Bacteria</taxon>
        <taxon>Pseudomonadati</taxon>
        <taxon>Pseudomonadota</taxon>
        <taxon>Alphaproteobacteria</taxon>
        <taxon>Caulobacterales</taxon>
        <taxon>Caulobacteraceae</taxon>
        <taxon>Phenylobacterium</taxon>
    </lineage>
</organism>
<comment type="function">
    <text evidence="11">Mediates influx of magnesium ions. Alternates between open and closed states. Activated by low cytoplasmic Mg(2+) levels. Inactive when cytoplasmic Mg(2+) levels are high.</text>
</comment>
<protein>
    <recommendedName>
        <fullName evidence="12">Magnesium transport protein CorA</fullName>
    </recommendedName>
</protein>
<dbReference type="GO" id="GO:0015087">
    <property type="term" value="F:cobalt ion transmembrane transporter activity"/>
    <property type="evidence" value="ECO:0007669"/>
    <property type="project" value="UniProtKB-UniRule"/>
</dbReference>
<dbReference type="SUPFAM" id="SSF144083">
    <property type="entry name" value="Magnesium transport protein CorA, transmembrane region"/>
    <property type="match status" value="1"/>
</dbReference>
<dbReference type="InterPro" id="IPR004488">
    <property type="entry name" value="Mg/Co-transport_prot_CorA"/>
</dbReference>
<keyword evidence="9 12" id="KW-0472">Membrane</keyword>
<dbReference type="NCBIfam" id="TIGR00383">
    <property type="entry name" value="corA"/>
    <property type="match status" value="1"/>
</dbReference>
<keyword evidence="4 12" id="KW-1003">Cell membrane</keyword>
<dbReference type="PANTHER" id="PTHR46494:SF1">
    <property type="entry name" value="CORA FAMILY METAL ION TRANSPORTER (EUROFUNG)"/>
    <property type="match status" value="1"/>
</dbReference>
<sequence>MSTIAAYVYRHGRRVREASLTEDGLALEPGEFVWIGLFEPEEHELRTLQKRFGLHPLAVEDALSAHQLPKVEVYGDELFVVARTAQLDEGQIRYGETHIFLGPSHIVTVRHGSARAHTNLRAHLEASPALLKHGADYVLHGILDFVVDGYLPITDQIEEAVLAMEHKALDAFLSRDEIRALFQLRRELLRFDRLLGPMEEVASRLERLDFPCVDAEVRPYFRDIRDHVRRVGLRVGALRETLASVFEVSNLLEQQRQGAITRRLASWAAILAVPTAVAGIYGMNFDYLPELHWKYGYYAVLGAIAVACLVLYLAFKRSKWL</sequence>
<dbReference type="CDD" id="cd12830">
    <property type="entry name" value="MtCorA-like"/>
    <property type="match status" value="1"/>
</dbReference>
<dbReference type="AlphaFoldDB" id="A0A328ABT9"/>
<keyword evidence="7 12" id="KW-1133">Transmembrane helix</keyword>
<evidence type="ECO:0000256" key="9">
    <source>
        <dbReference type="ARBA" id="ARBA00023136"/>
    </source>
</evidence>
<evidence type="ECO:0000313" key="13">
    <source>
        <dbReference type="EMBL" id="RAK52202.1"/>
    </source>
</evidence>
<dbReference type="GO" id="GO:0000287">
    <property type="term" value="F:magnesium ion binding"/>
    <property type="evidence" value="ECO:0007669"/>
    <property type="project" value="TreeGrafter"/>
</dbReference>
<accession>A0A328ABT9</accession>
<dbReference type="Proteomes" id="UP000249725">
    <property type="component" value="Unassembled WGS sequence"/>
</dbReference>
<feature type="transmembrane region" description="Helical" evidence="12">
    <location>
        <begin position="295"/>
        <end position="315"/>
    </location>
</feature>
<evidence type="ECO:0000256" key="4">
    <source>
        <dbReference type="ARBA" id="ARBA00022475"/>
    </source>
</evidence>
<evidence type="ECO:0000256" key="11">
    <source>
        <dbReference type="ARBA" id="ARBA00045497"/>
    </source>
</evidence>
<comment type="similarity">
    <text evidence="2 12">Belongs to the CorA metal ion transporter (MIT) (TC 1.A.35) family.</text>
</comment>
<evidence type="ECO:0000256" key="12">
    <source>
        <dbReference type="RuleBase" id="RU362010"/>
    </source>
</evidence>
<evidence type="ECO:0000256" key="6">
    <source>
        <dbReference type="ARBA" id="ARBA00022842"/>
    </source>
</evidence>
<feature type="transmembrane region" description="Helical" evidence="12">
    <location>
        <begin position="264"/>
        <end position="283"/>
    </location>
</feature>
<proteinExistence type="inferred from homology"/>
<dbReference type="PANTHER" id="PTHR46494">
    <property type="entry name" value="CORA FAMILY METAL ION TRANSPORTER (EUROFUNG)"/>
    <property type="match status" value="1"/>
</dbReference>
<keyword evidence="8 12" id="KW-0406">Ion transport</keyword>
<gene>
    <name evidence="12 13" type="primary">corA</name>
    <name evidence="13" type="ORF">DJ018_13715</name>
</gene>
<keyword evidence="5 12" id="KW-0812">Transmembrane</keyword>
<evidence type="ECO:0000256" key="10">
    <source>
        <dbReference type="ARBA" id="ARBA00034269"/>
    </source>
</evidence>
<comment type="subcellular location">
    <subcellularLocation>
        <location evidence="1">Cell membrane</location>
        <topology evidence="1">Multi-pass membrane protein</topology>
    </subcellularLocation>
    <subcellularLocation>
        <location evidence="12">Membrane</location>
        <topology evidence="12">Multi-pass membrane protein</topology>
    </subcellularLocation>
</comment>
<dbReference type="RefSeq" id="WP_111515526.1">
    <property type="nucleotide sequence ID" value="NZ_QFYR01000003.1"/>
</dbReference>
<evidence type="ECO:0000256" key="1">
    <source>
        <dbReference type="ARBA" id="ARBA00004651"/>
    </source>
</evidence>